<evidence type="ECO:0000313" key="6">
    <source>
        <dbReference type="EMBL" id="CAD9041680.1"/>
    </source>
</evidence>
<feature type="region of interest" description="Disordered" evidence="4">
    <location>
        <begin position="1"/>
        <end position="37"/>
    </location>
</feature>
<dbReference type="InterPro" id="IPR035979">
    <property type="entry name" value="RBD_domain_sf"/>
</dbReference>
<gene>
    <name evidence="6" type="ORF">EGYM00392_LOCUS52855</name>
</gene>
<keyword evidence="1" id="KW-0677">Repeat</keyword>
<dbReference type="Gene3D" id="3.30.70.330">
    <property type="match status" value="2"/>
</dbReference>
<organism evidence="6">
    <name type="scientific">Eutreptiella gymnastica</name>
    <dbReference type="NCBI Taxonomy" id="73025"/>
    <lineage>
        <taxon>Eukaryota</taxon>
        <taxon>Discoba</taxon>
        <taxon>Euglenozoa</taxon>
        <taxon>Euglenida</taxon>
        <taxon>Spirocuta</taxon>
        <taxon>Euglenophyceae</taxon>
        <taxon>Eutreptiales</taxon>
        <taxon>Eutreptiaceae</taxon>
        <taxon>Eutreptiella</taxon>
    </lineage>
</organism>
<proteinExistence type="predicted"/>
<feature type="domain" description="RRM" evidence="5">
    <location>
        <begin position="46"/>
        <end position="127"/>
    </location>
</feature>
<dbReference type="SUPFAM" id="SSF54928">
    <property type="entry name" value="RNA-binding domain, RBD"/>
    <property type="match status" value="2"/>
</dbReference>
<feature type="compositionally biased region" description="Basic and acidic residues" evidence="4">
    <location>
        <begin position="136"/>
        <end position="146"/>
    </location>
</feature>
<feature type="compositionally biased region" description="Basic residues" evidence="4">
    <location>
        <begin position="149"/>
        <end position="158"/>
    </location>
</feature>
<dbReference type="Pfam" id="PF00076">
    <property type="entry name" value="RRM_1"/>
    <property type="match status" value="2"/>
</dbReference>
<evidence type="ECO:0000259" key="5">
    <source>
        <dbReference type="PROSITE" id="PS50102"/>
    </source>
</evidence>
<dbReference type="AlphaFoldDB" id="A0A7S1NUR0"/>
<protein>
    <recommendedName>
        <fullName evidence="5">RRM domain-containing protein</fullName>
    </recommendedName>
</protein>
<evidence type="ECO:0000256" key="1">
    <source>
        <dbReference type="ARBA" id="ARBA00022737"/>
    </source>
</evidence>
<feature type="domain" description="RRM" evidence="5">
    <location>
        <begin position="239"/>
        <end position="317"/>
    </location>
</feature>
<feature type="region of interest" description="Disordered" evidence="4">
    <location>
        <begin position="315"/>
        <end position="352"/>
    </location>
</feature>
<feature type="region of interest" description="Disordered" evidence="4">
    <location>
        <begin position="109"/>
        <end position="227"/>
    </location>
</feature>
<evidence type="ECO:0000256" key="2">
    <source>
        <dbReference type="ARBA" id="ARBA00022884"/>
    </source>
</evidence>
<dbReference type="InterPro" id="IPR000504">
    <property type="entry name" value="RRM_dom"/>
</dbReference>
<keyword evidence="2 3" id="KW-0694">RNA-binding</keyword>
<dbReference type="CDD" id="cd00590">
    <property type="entry name" value="RRM_SF"/>
    <property type="match status" value="1"/>
</dbReference>
<dbReference type="PANTHER" id="PTHR23236">
    <property type="entry name" value="EUKARYOTIC TRANSLATION INITIATION FACTOR 4B/4H"/>
    <property type="match status" value="1"/>
</dbReference>
<accession>A0A7S1NUR0</accession>
<dbReference type="GO" id="GO:0003723">
    <property type="term" value="F:RNA binding"/>
    <property type="evidence" value="ECO:0007669"/>
    <property type="project" value="UniProtKB-UniRule"/>
</dbReference>
<feature type="compositionally biased region" description="Basic and acidic residues" evidence="4">
    <location>
        <begin position="159"/>
        <end position="176"/>
    </location>
</feature>
<reference evidence="6" key="1">
    <citation type="submission" date="2021-01" db="EMBL/GenBank/DDBJ databases">
        <authorList>
            <person name="Corre E."/>
            <person name="Pelletier E."/>
            <person name="Niang G."/>
            <person name="Scheremetjew M."/>
            <person name="Finn R."/>
            <person name="Kale V."/>
            <person name="Holt S."/>
            <person name="Cochrane G."/>
            <person name="Meng A."/>
            <person name="Brown T."/>
            <person name="Cohen L."/>
        </authorList>
    </citation>
    <scope>NUCLEOTIDE SEQUENCE</scope>
    <source>
        <strain evidence="6">NIES-381</strain>
    </source>
</reference>
<dbReference type="EMBL" id="HBGA01144478">
    <property type="protein sequence ID" value="CAD9041680.1"/>
    <property type="molecule type" value="Transcribed_RNA"/>
</dbReference>
<evidence type="ECO:0000256" key="3">
    <source>
        <dbReference type="PROSITE-ProRule" id="PRU00176"/>
    </source>
</evidence>
<name>A0A7S1NUR0_9EUGL</name>
<dbReference type="PANTHER" id="PTHR23236:SF119">
    <property type="entry name" value="NUCLEAR RNA-BINDING PROTEIN SART-3"/>
    <property type="match status" value="1"/>
</dbReference>
<feature type="compositionally biased region" description="Pro residues" evidence="4">
    <location>
        <begin position="323"/>
        <end position="334"/>
    </location>
</feature>
<sequence length="352" mass="38661">MIDVEVKKHGKKRTGSADSSTAKDANPSATKKAKKIAKSLPVAELREVFLGRCPKTITEEHVTEYYSKHLKTDDGIKNIKWVRRYRDGSFKGCGFVEFRDPKLAQKALKLPPPTVDGQQLTVELNTPERNRKHGQHEREEREEHMTQKNGKKVTKRGRRAQDKQTDQEKGKPEKGKSLAIANDSRSSASTAPAKEISTPKSIIAKPAVPKVHSSPTASTEVRGKKHRKAGSVEAALSGYDLFLGKVPSSVTEDHVRAHYKSLGADSIHKIRWITDRNGQFRGAGFVTFATDEVRQRAVALGPPVVDGTPLTCNIANQAKPPKPKGVPTPTPPKAKVPKIRVGLNTEDEKGDS</sequence>
<dbReference type="SMART" id="SM00360">
    <property type="entry name" value="RRM"/>
    <property type="match status" value="2"/>
</dbReference>
<dbReference type="InterPro" id="IPR012677">
    <property type="entry name" value="Nucleotide-bd_a/b_plait_sf"/>
</dbReference>
<dbReference type="PROSITE" id="PS50102">
    <property type="entry name" value="RRM"/>
    <property type="match status" value="2"/>
</dbReference>
<evidence type="ECO:0000256" key="4">
    <source>
        <dbReference type="SAM" id="MobiDB-lite"/>
    </source>
</evidence>